<dbReference type="Proteomes" id="UP001178507">
    <property type="component" value="Unassembled WGS sequence"/>
</dbReference>
<dbReference type="EMBL" id="CAUJNA010003225">
    <property type="protein sequence ID" value="CAJ1396276.1"/>
    <property type="molecule type" value="Genomic_DNA"/>
</dbReference>
<dbReference type="AlphaFoldDB" id="A0AA36NAF7"/>
<name>A0AA36NAF7_9DINO</name>
<reference evidence="1" key="1">
    <citation type="submission" date="2023-08" db="EMBL/GenBank/DDBJ databases">
        <authorList>
            <person name="Chen Y."/>
            <person name="Shah S."/>
            <person name="Dougan E. K."/>
            <person name="Thang M."/>
            <person name="Chan C."/>
        </authorList>
    </citation>
    <scope>NUCLEOTIDE SEQUENCE</scope>
</reference>
<keyword evidence="2" id="KW-1185">Reference proteome</keyword>
<accession>A0AA36NAF7</accession>
<gene>
    <name evidence="1" type="ORF">EVOR1521_LOCUS20534</name>
</gene>
<organism evidence="1 2">
    <name type="scientific">Effrenium voratum</name>
    <dbReference type="NCBI Taxonomy" id="2562239"/>
    <lineage>
        <taxon>Eukaryota</taxon>
        <taxon>Sar</taxon>
        <taxon>Alveolata</taxon>
        <taxon>Dinophyceae</taxon>
        <taxon>Suessiales</taxon>
        <taxon>Symbiodiniaceae</taxon>
        <taxon>Effrenium</taxon>
    </lineage>
</organism>
<protein>
    <submittedName>
        <fullName evidence="1">Uncharacterized protein</fullName>
    </submittedName>
</protein>
<sequence length="142" mass="15010">MALRRAAALPVIFLGAAFTFLGGLTRRALLGVMASNAALPAQALPGSPRFAGKYEDPSSGCLREIAPSGAGVIVRGADGEDCGKTWEAKGRRGRGSPDTLRGDQLQIDFSSKGGPPDVVVTWEPGEISGLRFPEGQFWKRLR</sequence>
<evidence type="ECO:0000313" key="2">
    <source>
        <dbReference type="Proteomes" id="UP001178507"/>
    </source>
</evidence>
<proteinExistence type="predicted"/>
<evidence type="ECO:0000313" key="1">
    <source>
        <dbReference type="EMBL" id="CAJ1396276.1"/>
    </source>
</evidence>
<comment type="caution">
    <text evidence="1">The sequence shown here is derived from an EMBL/GenBank/DDBJ whole genome shotgun (WGS) entry which is preliminary data.</text>
</comment>